<evidence type="ECO:0000256" key="2">
    <source>
        <dbReference type="ARBA" id="ARBA00023067"/>
    </source>
</evidence>
<dbReference type="Gene3D" id="4.10.520.10">
    <property type="entry name" value="IHF-like DNA-binding proteins"/>
    <property type="match status" value="1"/>
</dbReference>
<evidence type="ECO:0000313" key="6">
    <source>
        <dbReference type="Proteomes" id="UP001385892"/>
    </source>
</evidence>
<evidence type="ECO:0000256" key="1">
    <source>
        <dbReference type="ARBA" id="ARBA00010529"/>
    </source>
</evidence>
<comment type="similarity">
    <text evidence="1 4">Belongs to the bacterial histone-like protein family.</text>
</comment>
<protein>
    <submittedName>
        <fullName evidence="5">HU family DNA-binding protein</fullName>
    </submittedName>
</protein>
<dbReference type="Proteomes" id="UP001385892">
    <property type="component" value="Unassembled WGS sequence"/>
</dbReference>
<accession>A0ABU8WZH4</accession>
<dbReference type="SUPFAM" id="SSF47729">
    <property type="entry name" value="IHF-like DNA-binding proteins"/>
    <property type="match status" value="1"/>
</dbReference>
<dbReference type="InterPro" id="IPR000119">
    <property type="entry name" value="Hist_DNA-bd"/>
</dbReference>
<evidence type="ECO:0000256" key="3">
    <source>
        <dbReference type="ARBA" id="ARBA00023125"/>
    </source>
</evidence>
<dbReference type="PROSITE" id="PS00045">
    <property type="entry name" value="HISTONE_LIKE"/>
    <property type="match status" value="1"/>
</dbReference>
<proteinExistence type="inferred from homology"/>
<dbReference type="SMART" id="SM00411">
    <property type="entry name" value="BHL"/>
    <property type="match status" value="1"/>
</dbReference>
<keyword evidence="6" id="KW-1185">Reference proteome</keyword>
<dbReference type="PANTHER" id="PTHR33175">
    <property type="entry name" value="DNA-BINDING PROTEIN HU"/>
    <property type="match status" value="1"/>
</dbReference>
<gene>
    <name evidence="5" type="ORF">WKW82_35030</name>
</gene>
<dbReference type="Pfam" id="PF00216">
    <property type="entry name" value="Bac_DNA_binding"/>
    <property type="match status" value="1"/>
</dbReference>
<dbReference type="PANTHER" id="PTHR33175:SF3">
    <property type="entry name" value="DNA-BINDING PROTEIN HU-BETA"/>
    <property type="match status" value="1"/>
</dbReference>
<name>A0ABU8WZH4_9BURK</name>
<dbReference type="PRINTS" id="PR01727">
    <property type="entry name" value="DNABINDINGHU"/>
</dbReference>
<dbReference type="InterPro" id="IPR010992">
    <property type="entry name" value="IHF-like_DNA-bd_dom_sf"/>
</dbReference>
<evidence type="ECO:0000256" key="4">
    <source>
        <dbReference type="RuleBase" id="RU003939"/>
    </source>
</evidence>
<dbReference type="RefSeq" id="WP_340347691.1">
    <property type="nucleotide sequence ID" value="NZ_JBBKZT010000028.1"/>
</dbReference>
<keyword evidence="2" id="KW-0226">DNA condensation</keyword>
<dbReference type="CDD" id="cd13831">
    <property type="entry name" value="HU"/>
    <property type="match status" value="1"/>
</dbReference>
<comment type="caution">
    <text evidence="5">The sequence shown here is derived from an EMBL/GenBank/DDBJ whole genome shotgun (WGS) entry which is preliminary data.</text>
</comment>
<dbReference type="GO" id="GO:0003677">
    <property type="term" value="F:DNA binding"/>
    <property type="evidence" value="ECO:0007669"/>
    <property type="project" value="UniProtKB-KW"/>
</dbReference>
<reference evidence="5 6" key="1">
    <citation type="submission" date="2024-03" db="EMBL/GenBank/DDBJ databases">
        <title>Novel species of the genus Variovorax.</title>
        <authorList>
            <person name="Liu Q."/>
            <person name="Xin Y.-H."/>
        </authorList>
    </citation>
    <scope>NUCLEOTIDE SEQUENCE [LARGE SCALE GENOMIC DNA]</scope>
    <source>
        <strain evidence="5 6">KACC 18900</strain>
    </source>
</reference>
<organism evidence="5 6">
    <name type="scientific">Variovorax rhizosphaerae</name>
    <dbReference type="NCBI Taxonomy" id="1836200"/>
    <lineage>
        <taxon>Bacteria</taxon>
        <taxon>Pseudomonadati</taxon>
        <taxon>Pseudomonadota</taxon>
        <taxon>Betaproteobacteria</taxon>
        <taxon>Burkholderiales</taxon>
        <taxon>Comamonadaceae</taxon>
        <taxon>Variovorax</taxon>
    </lineage>
</organism>
<dbReference type="EMBL" id="JBBKZT010000028">
    <property type="protein sequence ID" value="MEJ8851887.1"/>
    <property type="molecule type" value="Genomic_DNA"/>
</dbReference>
<sequence>MCAPIARANHGASQALSFLSHFTRNFRLNKTELVAAIAADVELSKAEAARVLDAVLENLTKALARGEAVQLIGFGNFTVASRPERTGRNPSTGEQMTIKASKSPKFAAGKALKDAVNAAA</sequence>
<dbReference type="InterPro" id="IPR020816">
    <property type="entry name" value="Histone-like_DNA-bd_CS"/>
</dbReference>
<keyword evidence="3 5" id="KW-0238">DNA-binding</keyword>
<evidence type="ECO:0000313" key="5">
    <source>
        <dbReference type="EMBL" id="MEJ8851887.1"/>
    </source>
</evidence>